<feature type="region of interest" description="Disordered" evidence="1">
    <location>
        <begin position="744"/>
        <end position="768"/>
    </location>
</feature>
<dbReference type="PANTHER" id="PTHR35767:SF1">
    <property type="entry name" value="HAPLESS PROTEIN"/>
    <property type="match status" value="1"/>
</dbReference>
<feature type="region of interest" description="Disordered" evidence="1">
    <location>
        <begin position="893"/>
        <end position="955"/>
    </location>
</feature>
<keyword evidence="3" id="KW-1185">Reference proteome</keyword>
<dbReference type="EMBL" id="JACMSC010000020">
    <property type="protein sequence ID" value="KAG6472787.1"/>
    <property type="molecule type" value="Genomic_DNA"/>
</dbReference>
<accession>A0A8J5CED0</accession>
<feature type="compositionally biased region" description="Polar residues" evidence="1">
    <location>
        <begin position="928"/>
        <end position="945"/>
    </location>
</feature>
<dbReference type="Proteomes" id="UP000734854">
    <property type="component" value="Unassembled WGS sequence"/>
</dbReference>
<feature type="compositionally biased region" description="Polar residues" evidence="1">
    <location>
        <begin position="147"/>
        <end position="160"/>
    </location>
</feature>
<organism evidence="2 3">
    <name type="scientific">Zingiber officinale</name>
    <name type="common">Ginger</name>
    <name type="synonym">Amomum zingiber</name>
    <dbReference type="NCBI Taxonomy" id="94328"/>
    <lineage>
        <taxon>Eukaryota</taxon>
        <taxon>Viridiplantae</taxon>
        <taxon>Streptophyta</taxon>
        <taxon>Embryophyta</taxon>
        <taxon>Tracheophyta</taxon>
        <taxon>Spermatophyta</taxon>
        <taxon>Magnoliopsida</taxon>
        <taxon>Liliopsida</taxon>
        <taxon>Zingiberales</taxon>
        <taxon>Zingiberaceae</taxon>
        <taxon>Zingiber</taxon>
    </lineage>
</organism>
<evidence type="ECO:0000256" key="1">
    <source>
        <dbReference type="SAM" id="MobiDB-lite"/>
    </source>
</evidence>
<feature type="region of interest" description="Disordered" evidence="1">
    <location>
        <begin position="147"/>
        <end position="167"/>
    </location>
</feature>
<dbReference type="OrthoDB" id="1929441at2759"/>
<evidence type="ECO:0000313" key="2">
    <source>
        <dbReference type="EMBL" id="KAG6472787.1"/>
    </source>
</evidence>
<comment type="caution">
    <text evidence="2">The sequence shown here is derived from an EMBL/GenBank/DDBJ whole genome shotgun (WGS) entry which is preliminary data.</text>
</comment>
<dbReference type="PANTHER" id="PTHR35767">
    <property type="entry name" value="HAPLESS PROTEIN"/>
    <property type="match status" value="1"/>
</dbReference>
<proteinExistence type="predicted"/>
<reference evidence="2 3" key="1">
    <citation type="submission" date="2020-08" db="EMBL/GenBank/DDBJ databases">
        <title>Plant Genome Project.</title>
        <authorList>
            <person name="Zhang R.-G."/>
        </authorList>
    </citation>
    <scope>NUCLEOTIDE SEQUENCE [LARGE SCALE GENOMIC DNA]</scope>
    <source>
        <tissue evidence="2">Rhizome</tissue>
    </source>
</reference>
<name>A0A8J5CED0_ZINOF</name>
<gene>
    <name evidence="2" type="ORF">ZIOFF_070265</name>
</gene>
<sequence length="1293" mass="143252">MLSSIETPPDPSCSSDLAALKSHEKAPETIAFEEAERVELEENPTSKFSIRNYVLASRRRSCIETSWPFSQQFLQICMKHGVKNLLPPFEPPDLVRSQCLRKSEQLIVEPEAEAEVDPIEPRNVGAIIWKTSDIRLESPLLLKEFDSNSSDPAIESTSEAEISPLDEGTNSDELIQHDHDAELICSVADSTEASPDFDSLVPRQKLEKLQKPLEKKCRLKVKLGVISEINKEGNTLDNSGSVSDPMASKICPVCKAFSSSSNTTLNAHIDQCLSMDSNVKGISGEVPKIKAKQRKKRLMTEIYMTAPRATLEDLDRRNGTNWAVELALLATPTSGVANETKRPKMSATECLENGNDSAVYVDSKGMKLGILSKINEPAPDDLNMWKNAIAEPGNCILQRKKKDLALKHLKDTKMKAQKRKLLFKQSKTQFAATFDDDDQSAVHQQDHVQPAALHTEKQVESTAPATSKPWVCSIQSDIPINVPKSRSESVDNTTLVHRSILAENHQWNSSAVSSEANKFFRSSEVLTGSPKMKRVDCLYNDNRLTNDMKGKSSEIPISNHKWSSRGACSTIGLLKSSKPSDKFLSSGKKPVAIDLGICKKSNKCLNTLQSPLEEEAIFTSKKEILVKRPYFHLEGSKGESNEKALKTFKFRKHRSALRTCKRGPPFLLPNDGVHGTTNNLIVRRNRAVHNHEFGSLNNFTNNHEFPIRGNNTESERPGLSKTVEEREHNNLIHPAIPRCNNSQVEDSDALVEDQSHGAPGEAGGDHVSNDFVNSDKLEISFRNKSCSSRHAVGKVHVDNFEKRSGQQEFICNDVSCEDVEYEDIQMEVATVDKDVEVSCAVLLKKYQAETTSAQDSIGCLTSHGGMELKVPSKSPSMTSLISAENHHRHLHLDTGQSGSPTSAGSYVSLMPYEGSRSKDPEPELSMRSFESQTAELTENTEQRNFNSREHKKDDLAETTPKKCLNEKPFCCSCRESISKDLQLPSHNETSRTTKENRVSNLFIGPRISSSFKTYQSPRSNSISKSSQQSNYNNSIDFSGSYGSYTDLGSPSPQSLNQSSSNPVLRLMGKNLMVVNNEPLMYPQTIAPDHTPYVNSVSTGFASINHLMQQDSSYHCHQPIVGSQAIHHALLTGDPTVFPHLPTIAMGNTARAPLHPAWTIKPDQHMQQTPFQRHGSCSPYAMNEVIVIDDRCSQHENELKGSLKNTTNTSLLSAYGPSALAPRPFACFPLESQNRNVSGRPSALFANFQPVTNASFMNQRFSTQSQGALIPYPNFQAPASSRMGPSFYYPAILR</sequence>
<feature type="compositionally biased region" description="Polar residues" evidence="1">
    <location>
        <begin position="894"/>
        <end position="905"/>
    </location>
</feature>
<evidence type="ECO:0008006" key="4">
    <source>
        <dbReference type="Google" id="ProtNLM"/>
    </source>
</evidence>
<evidence type="ECO:0000313" key="3">
    <source>
        <dbReference type="Proteomes" id="UP000734854"/>
    </source>
</evidence>
<protein>
    <recommendedName>
        <fullName evidence="4">UBZ4-type domain-containing protein</fullName>
    </recommendedName>
</protein>
<feature type="compositionally biased region" description="Basic and acidic residues" evidence="1">
    <location>
        <begin position="946"/>
        <end position="955"/>
    </location>
</feature>